<feature type="region of interest" description="Disordered" evidence="1">
    <location>
        <begin position="33"/>
        <end position="56"/>
    </location>
</feature>
<comment type="caution">
    <text evidence="2">The sequence shown here is derived from an EMBL/GenBank/DDBJ whole genome shotgun (WGS) entry which is preliminary data.</text>
</comment>
<name>A0A9P5R1U3_9FUNG</name>
<organism evidence="2 3">
    <name type="scientific">Linnemannia schmuckeri</name>
    <dbReference type="NCBI Taxonomy" id="64567"/>
    <lineage>
        <taxon>Eukaryota</taxon>
        <taxon>Fungi</taxon>
        <taxon>Fungi incertae sedis</taxon>
        <taxon>Mucoromycota</taxon>
        <taxon>Mortierellomycotina</taxon>
        <taxon>Mortierellomycetes</taxon>
        <taxon>Mortierellales</taxon>
        <taxon>Mortierellaceae</taxon>
        <taxon>Linnemannia</taxon>
    </lineage>
</organism>
<dbReference type="Proteomes" id="UP000748756">
    <property type="component" value="Unassembled WGS sequence"/>
</dbReference>
<evidence type="ECO:0000313" key="2">
    <source>
        <dbReference type="EMBL" id="KAF9119607.1"/>
    </source>
</evidence>
<evidence type="ECO:0000313" key="3">
    <source>
        <dbReference type="Proteomes" id="UP000748756"/>
    </source>
</evidence>
<protein>
    <submittedName>
        <fullName evidence="2">Uncharacterized protein</fullName>
    </submittedName>
</protein>
<keyword evidence="3" id="KW-1185">Reference proteome</keyword>
<dbReference type="EMBL" id="JAAAUQ010002981">
    <property type="protein sequence ID" value="KAF9119607.1"/>
    <property type="molecule type" value="Genomic_DNA"/>
</dbReference>
<reference evidence="2" key="1">
    <citation type="journal article" date="2020" name="Fungal Divers.">
        <title>Resolving the Mortierellaceae phylogeny through synthesis of multi-gene phylogenetics and phylogenomics.</title>
        <authorList>
            <person name="Vandepol N."/>
            <person name="Liber J."/>
            <person name="Desiro A."/>
            <person name="Na H."/>
            <person name="Kennedy M."/>
            <person name="Barry K."/>
            <person name="Grigoriev I.V."/>
            <person name="Miller A.N."/>
            <person name="O'Donnell K."/>
            <person name="Stajich J.E."/>
            <person name="Bonito G."/>
        </authorList>
    </citation>
    <scope>NUCLEOTIDE SEQUENCE</scope>
    <source>
        <strain evidence="2">NRRL 6426</strain>
    </source>
</reference>
<evidence type="ECO:0000256" key="1">
    <source>
        <dbReference type="SAM" id="MobiDB-lite"/>
    </source>
</evidence>
<dbReference type="OrthoDB" id="2430203at2759"/>
<sequence>MNNKPTIPLPHISNQTSTDDILDEQDTAELFENLPGFVPDDDDNEQDTEASVKKEEPTLSTVYEHEPVALNALKTRLAGHAPWLEDSIPYPLVPSNHYSPRGQTFEYSPKVFYYSERAYRDWIEMDGVNHLFHWVNESYREILPTSKSPYVLTETWQCHFAGKPELKVKKEGIKRRAVYKPYKARGCASRIYIHKYKDPHPAAAGYPPANAARRVRVTYYGVHTNHVLGDKNDFEHLSLSNSLKEAILGYVKL</sequence>
<feature type="non-terminal residue" evidence="2">
    <location>
        <position position="253"/>
    </location>
</feature>
<gene>
    <name evidence="2" type="ORF">BG015_006283</name>
</gene>
<feature type="compositionally biased region" description="Acidic residues" evidence="1">
    <location>
        <begin position="39"/>
        <end position="48"/>
    </location>
</feature>
<accession>A0A9P5R1U3</accession>
<proteinExistence type="predicted"/>
<dbReference type="AlphaFoldDB" id="A0A9P5R1U3"/>